<dbReference type="PANTHER" id="PTHR45639:SF34">
    <property type="entry name" value="CHAPERONE PROTEIN DNAK"/>
    <property type="match status" value="1"/>
</dbReference>
<dbReference type="Gene3D" id="3.30.420.40">
    <property type="match status" value="2"/>
</dbReference>
<keyword evidence="2" id="KW-0067">ATP-binding</keyword>
<feature type="region of interest" description="Disordered" evidence="4">
    <location>
        <begin position="379"/>
        <end position="406"/>
    </location>
</feature>
<feature type="compositionally biased region" description="Pro residues" evidence="4">
    <location>
        <begin position="382"/>
        <end position="399"/>
    </location>
</feature>
<feature type="region of interest" description="Disordered" evidence="4">
    <location>
        <begin position="457"/>
        <end position="490"/>
    </location>
</feature>
<protein>
    <recommendedName>
        <fullName evidence="8">Hsp70 family protein</fullName>
    </recommendedName>
</protein>
<dbReference type="Gene3D" id="3.90.640.10">
    <property type="entry name" value="Actin, Chain A, domain 4"/>
    <property type="match status" value="1"/>
</dbReference>
<organism evidence="6 7">
    <name type="scientific">Glycomyces endophyticus</name>
    <dbReference type="NCBI Taxonomy" id="480996"/>
    <lineage>
        <taxon>Bacteria</taxon>
        <taxon>Bacillati</taxon>
        <taxon>Actinomycetota</taxon>
        <taxon>Actinomycetes</taxon>
        <taxon>Glycomycetales</taxon>
        <taxon>Glycomycetaceae</taxon>
        <taxon>Glycomyces</taxon>
    </lineage>
</organism>
<keyword evidence="3" id="KW-0143">Chaperone</keyword>
<evidence type="ECO:0000256" key="2">
    <source>
        <dbReference type="ARBA" id="ARBA00022840"/>
    </source>
</evidence>
<comment type="caution">
    <text evidence="6">The sequence shown here is derived from an EMBL/GenBank/DDBJ whole genome shotgun (WGS) entry which is preliminary data.</text>
</comment>
<dbReference type="SUPFAM" id="SSF53067">
    <property type="entry name" value="Actin-like ATPase domain"/>
    <property type="match status" value="2"/>
</dbReference>
<gene>
    <name evidence="6" type="ORF">GCM10009830_07240</name>
</gene>
<reference evidence="6 7" key="1">
    <citation type="journal article" date="2019" name="Int. J. Syst. Evol. Microbiol.">
        <title>The Global Catalogue of Microorganisms (GCM) 10K type strain sequencing project: providing services to taxonomists for standard genome sequencing and annotation.</title>
        <authorList>
            <consortium name="The Broad Institute Genomics Platform"/>
            <consortium name="The Broad Institute Genome Sequencing Center for Infectious Disease"/>
            <person name="Wu L."/>
            <person name="Ma J."/>
        </authorList>
    </citation>
    <scope>NUCLEOTIDE SEQUENCE [LARGE SCALE GENOMIC DNA]</scope>
    <source>
        <strain evidence="6 7">JCM 16001</strain>
    </source>
</reference>
<dbReference type="InterPro" id="IPR043129">
    <property type="entry name" value="ATPase_NBD"/>
</dbReference>
<dbReference type="EMBL" id="BAAAQF010000004">
    <property type="protein sequence ID" value="GAA1664242.1"/>
    <property type="molecule type" value="Genomic_DNA"/>
</dbReference>
<evidence type="ECO:0000256" key="4">
    <source>
        <dbReference type="SAM" id="MobiDB-lite"/>
    </source>
</evidence>
<evidence type="ECO:0000256" key="1">
    <source>
        <dbReference type="ARBA" id="ARBA00022741"/>
    </source>
</evidence>
<accession>A0ABN2G2L3</accession>
<keyword evidence="5" id="KW-1133">Transmembrane helix</keyword>
<keyword evidence="1" id="KW-0547">Nucleotide-binding</keyword>
<dbReference type="RefSeq" id="WP_344481822.1">
    <property type="nucleotide sequence ID" value="NZ_BAAAQF010000004.1"/>
</dbReference>
<name>A0ABN2G2L3_9ACTN</name>
<sequence>MDAPRTAAALGIDFGTHNTVAAVLRGDGRRHQILFDGHPLLPSGIYLDHDGSILVGRDAASEARRYPHRYERNPKLRLDAPSILLGDKEVPVRDAVAAVMRRVLAECGAVAGPPRSVTVTVPAAWGPARRHLVSDAVTAAGGPAPVLLPEPVAAARYFAEILGHRVEPGRAVVVYDLGAGTFDASAVAATPEGFEVLAVDGSDRVGGHYLDQALVDHLGDRFAGTEERAAAWRSLVDPNAGTETLRARFALYDEVREAKERLSRRSTTEVVVPGFAADELLTRAELELLARPLLARTVAITKAVVREARLAPEQVAGIFMVGGASRMPLAATMIHQELGIAPTMIEQPELVVGEGAVVEPAAAARTRVAPVYAPAAVSQVQAPPPSSPPARPAAPPPATPTAVLPLPPRTARRPAILPVLLLVVAVVLLIASGAVLADLVDRGGAAADDDLATTAEAVETTADESEATESSAAPSPSDPPSPADSGPILGTVYWDCPDTREYCRTQGGRPGIRGEAGSADAIGYAEVGAVYELVCFTTAELITPRGDEEEGYWDYHPGKDASDVMVEVDLGGGDSGFIPFVWLVIDPADVNSLGGLAEC</sequence>
<feature type="transmembrane region" description="Helical" evidence="5">
    <location>
        <begin position="415"/>
        <end position="437"/>
    </location>
</feature>
<evidence type="ECO:0000313" key="6">
    <source>
        <dbReference type="EMBL" id="GAA1664242.1"/>
    </source>
</evidence>
<dbReference type="PANTHER" id="PTHR45639">
    <property type="entry name" value="HSC70CB, ISOFORM G-RELATED"/>
    <property type="match status" value="1"/>
</dbReference>
<keyword evidence="5" id="KW-0472">Membrane</keyword>
<dbReference type="Proteomes" id="UP001499851">
    <property type="component" value="Unassembled WGS sequence"/>
</dbReference>
<proteinExistence type="predicted"/>
<evidence type="ECO:0000256" key="3">
    <source>
        <dbReference type="ARBA" id="ARBA00023186"/>
    </source>
</evidence>
<dbReference type="InterPro" id="IPR013126">
    <property type="entry name" value="Hsp_70_fam"/>
</dbReference>
<evidence type="ECO:0000313" key="7">
    <source>
        <dbReference type="Proteomes" id="UP001499851"/>
    </source>
</evidence>
<evidence type="ECO:0000256" key="5">
    <source>
        <dbReference type="SAM" id="Phobius"/>
    </source>
</evidence>
<evidence type="ECO:0008006" key="8">
    <source>
        <dbReference type="Google" id="ProtNLM"/>
    </source>
</evidence>
<dbReference type="Pfam" id="PF00012">
    <property type="entry name" value="HSP70"/>
    <property type="match status" value="1"/>
</dbReference>
<dbReference type="PRINTS" id="PR00301">
    <property type="entry name" value="HEATSHOCK70"/>
</dbReference>
<keyword evidence="5" id="KW-0812">Transmembrane</keyword>
<keyword evidence="7" id="KW-1185">Reference proteome</keyword>